<dbReference type="Proteomes" id="UP000305417">
    <property type="component" value="Unassembled WGS sequence"/>
</dbReference>
<organism evidence="1 4">
    <name type="scientific">Aliarcobacter cibarius</name>
    <dbReference type="NCBI Taxonomy" id="255507"/>
    <lineage>
        <taxon>Bacteria</taxon>
        <taxon>Pseudomonadati</taxon>
        <taxon>Campylobacterota</taxon>
        <taxon>Epsilonproteobacteria</taxon>
        <taxon>Campylobacterales</taxon>
        <taxon>Arcobacteraceae</taxon>
        <taxon>Aliarcobacter</taxon>
    </lineage>
</organism>
<accession>A0A5J6RJN2</accession>
<dbReference type="STRING" id="1442598.GCA_000522465_00052"/>
<keyword evidence="3" id="KW-1185">Reference proteome</keyword>
<proteinExistence type="predicted"/>
<dbReference type="EMBL" id="VBUC01000032">
    <property type="protein sequence ID" value="TLS96320.1"/>
    <property type="molecule type" value="Genomic_DNA"/>
</dbReference>
<gene>
    <name evidence="1" type="ORF">ACBT_0299</name>
    <name evidence="2" type="ORF">FE247_10005</name>
</gene>
<sequence length="118" mass="14155">MISSRQQKFYSKILEEILSANIDLKYNGYLLKSLKTKDFSLKEKLKAYNIFFRCLIGIPNNKNLLELNNYEFNIFLEKIRVILAENNYILKIDEESYQKAINESKKTIDFKYFLKYKS</sequence>
<dbReference type="RefSeq" id="WP_024774252.1">
    <property type="nucleotide sequence ID" value="NZ_CP043858.1"/>
</dbReference>
<name>A0A5J6RJN2_9BACT</name>
<dbReference type="AlphaFoldDB" id="A0A5J6RJN2"/>
<evidence type="ECO:0000313" key="1">
    <source>
        <dbReference type="EMBL" id="QKJ26275.1"/>
    </source>
</evidence>
<reference evidence="2 3" key="1">
    <citation type="submission" date="2019-05" db="EMBL/GenBank/DDBJ databases">
        <title>Arcobacter cibarius and Arcobacter thereius providing challenges in identification an antibiotic susceptibility and Quinolone resistance.</title>
        <authorList>
            <person name="Busch A."/>
            <person name="Hanel I."/>
            <person name="Hotzel H."/>
            <person name="Tomaso H."/>
        </authorList>
    </citation>
    <scope>NUCLEOTIDE SEQUENCE [LARGE SCALE GENOMIC DNA]</scope>
    <source>
        <strain evidence="2 3">16CS0831-2</strain>
    </source>
</reference>
<evidence type="ECO:0000313" key="2">
    <source>
        <dbReference type="EMBL" id="TLS96320.1"/>
    </source>
</evidence>
<dbReference type="Proteomes" id="UP000509513">
    <property type="component" value="Chromosome"/>
</dbReference>
<dbReference type="KEGG" id="acib:ACBT_0299"/>
<evidence type="ECO:0000313" key="3">
    <source>
        <dbReference type="Proteomes" id="UP000305417"/>
    </source>
</evidence>
<dbReference type="EMBL" id="CP054051">
    <property type="protein sequence ID" value="QKJ26275.1"/>
    <property type="molecule type" value="Genomic_DNA"/>
</dbReference>
<protein>
    <submittedName>
        <fullName evidence="1">Uncharacterized protein</fullName>
    </submittedName>
</protein>
<evidence type="ECO:0000313" key="4">
    <source>
        <dbReference type="Proteomes" id="UP000509513"/>
    </source>
</evidence>
<reference evidence="1 4" key="2">
    <citation type="submission" date="2020-05" db="EMBL/GenBank/DDBJ databases">
        <title>Complete genome sequencing of Campylobacter and Arcobacter type strains.</title>
        <authorList>
            <person name="Miller W.G."/>
            <person name="Yee E."/>
        </authorList>
    </citation>
    <scope>NUCLEOTIDE SEQUENCE [LARGE SCALE GENOMIC DNA]</scope>
    <source>
        <strain evidence="1 4">LMG 21996</strain>
    </source>
</reference>